<organism evidence="1 2">
    <name type="scientific">Clostridium sporogenes</name>
    <dbReference type="NCBI Taxonomy" id="1509"/>
    <lineage>
        <taxon>Bacteria</taxon>
        <taxon>Bacillati</taxon>
        <taxon>Bacillota</taxon>
        <taxon>Clostridia</taxon>
        <taxon>Eubacteriales</taxon>
        <taxon>Clostridiaceae</taxon>
        <taxon>Clostridium</taxon>
    </lineage>
</organism>
<dbReference type="AlphaFoldDB" id="A0A1L3NFV6"/>
<sequence length="175" mass="20736">MTDIKLFERWVKNALKNTFVFNPYKEFFIVIDGYTGFKISNKFSSYKKVIKKQTFQSLKSGFCVKNGELKKWDSLNALKHFDMANKTKATMLPFVYEKSDKMQIFKANDELIFVNKELLKNINIEHYEIYAESPVTPLAFKSQDITYITLPIRMNKFRYIIKENKESQDAFNGFR</sequence>
<dbReference type="EMBL" id="CP013243">
    <property type="protein sequence ID" value="APH14997.1"/>
    <property type="molecule type" value="Genomic_DNA"/>
</dbReference>
<proteinExistence type="predicted"/>
<accession>A0A1L3NFV6</accession>
<name>A0A1L3NFV6_CLOSG</name>
<evidence type="ECO:0000313" key="1">
    <source>
        <dbReference type="EMBL" id="APH14997.1"/>
    </source>
</evidence>
<dbReference type="GO" id="GO:0005524">
    <property type="term" value="F:ATP binding"/>
    <property type="evidence" value="ECO:0007669"/>
    <property type="project" value="UniProtKB-KW"/>
</dbReference>
<keyword evidence="1" id="KW-0547">Nucleotide-binding</keyword>
<keyword evidence="1" id="KW-0067">ATP-binding</keyword>
<reference evidence="1 2" key="1">
    <citation type="submission" date="2015-11" db="EMBL/GenBank/DDBJ databases">
        <authorList>
            <person name="Hill K.K."/>
            <person name="Shirey T.B."/>
            <person name="Raphael B."/>
            <person name="Daligault H.E."/>
            <person name="Davenport K.W."/>
            <person name="Bruce D.C."/>
            <person name="Foley B.T."/>
            <person name="Johnson S.L."/>
        </authorList>
    </citation>
    <scope>NUCLEOTIDE SEQUENCE [LARGE SCALE GENOMIC DNA]</scope>
    <source>
        <strain evidence="1 2">CDC_1632</strain>
    </source>
</reference>
<dbReference type="RefSeq" id="WP_072586713.1">
    <property type="nucleotide sequence ID" value="NZ_CP013243.1"/>
</dbReference>
<gene>
    <name evidence="1" type="ORF">NPD5_3400</name>
</gene>
<protein>
    <submittedName>
        <fullName evidence="1">Putative nitrate transport ATP-binding protein NrtD</fullName>
    </submittedName>
</protein>
<dbReference type="Proteomes" id="UP000182204">
    <property type="component" value="Chromosome"/>
</dbReference>
<evidence type="ECO:0000313" key="2">
    <source>
        <dbReference type="Proteomes" id="UP000182204"/>
    </source>
</evidence>